<evidence type="ECO:0000256" key="1">
    <source>
        <dbReference type="SAM" id="MobiDB-lite"/>
    </source>
</evidence>
<gene>
    <name evidence="3" type="ORF">CW362_20060</name>
</gene>
<dbReference type="OrthoDB" id="5187794at2"/>
<feature type="transmembrane region" description="Helical" evidence="2">
    <location>
        <begin position="114"/>
        <end position="133"/>
    </location>
</feature>
<evidence type="ECO:0000256" key="2">
    <source>
        <dbReference type="SAM" id="Phobius"/>
    </source>
</evidence>
<feature type="transmembrane region" description="Helical" evidence="2">
    <location>
        <begin position="57"/>
        <end position="76"/>
    </location>
</feature>
<accession>A0A2I0SMR1</accession>
<dbReference type="AlphaFoldDB" id="A0A2I0SMR1"/>
<feature type="region of interest" description="Disordered" evidence="1">
    <location>
        <begin position="143"/>
        <end position="195"/>
    </location>
</feature>
<name>A0A2I0SMR1_9ACTN</name>
<dbReference type="Proteomes" id="UP000236178">
    <property type="component" value="Unassembled WGS sequence"/>
</dbReference>
<keyword evidence="4" id="KW-1185">Reference proteome</keyword>
<protein>
    <submittedName>
        <fullName evidence="3">DUF4383 domain-containing protein</fullName>
    </submittedName>
</protein>
<keyword evidence="2" id="KW-1133">Transmembrane helix</keyword>
<comment type="caution">
    <text evidence="3">The sequence shown here is derived from an EMBL/GenBank/DDBJ whole genome shotgun (WGS) entry which is preliminary data.</text>
</comment>
<evidence type="ECO:0000313" key="3">
    <source>
        <dbReference type="EMBL" id="PKT71221.1"/>
    </source>
</evidence>
<keyword evidence="2" id="KW-0812">Transmembrane</keyword>
<feature type="transmembrane region" description="Helical" evidence="2">
    <location>
        <begin position="16"/>
        <end position="37"/>
    </location>
</feature>
<evidence type="ECO:0000313" key="4">
    <source>
        <dbReference type="Proteomes" id="UP000236178"/>
    </source>
</evidence>
<sequence>MNLQDELPLDHHLATVYRWGAAFCGVVLLVFGALGFADELSPFNTDGDSIAGMSTNGTLSLISVAVGLVLIAGAVIGGNVASTLNMTVGTLFLLSGFVHIFILDRPANILDFGMTNVIFSFVMGLVILTFGMYGRVSSKLPHDNPYWQRRHPREAARESLARRRQPAPAAALPTGTDRSALPPGAARSPGSRHGR</sequence>
<organism evidence="3 4">
    <name type="scientific">Streptomyces populi</name>
    <dbReference type="NCBI Taxonomy" id="2058924"/>
    <lineage>
        <taxon>Bacteria</taxon>
        <taxon>Bacillati</taxon>
        <taxon>Actinomycetota</taxon>
        <taxon>Actinomycetes</taxon>
        <taxon>Kitasatosporales</taxon>
        <taxon>Streptomycetaceae</taxon>
        <taxon>Streptomyces</taxon>
    </lineage>
</organism>
<feature type="transmembrane region" description="Helical" evidence="2">
    <location>
        <begin position="83"/>
        <end position="102"/>
    </location>
</feature>
<dbReference type="Pfam" id="PF14325">
    <property type="entry name" value="DUF4383"/>
    <property type="match status" value="1"/>
</dbReference>
<dbReference type="RefSeq" id="WP_103550883.1">
    <property type="nucleotide sequence ID" value="NZ_JBHJSK010000034.1"/>
</dbReference>
<keyword evidence="2" id="KW-0472">Membrane</keyword>
<reference evidence="3 4" key="1">
    <citation type="submission" date="2017-12" db="EMBL/GenBank/DDBJ databases">
        <title>Streptomyces populusis sp. nov., a novel endophytic actinobacterium isolated from stems of Populus adenopoda Maxim.</title>
        <authorList>
            <person name="Wang Z."/>
        </authorList>
    </citation>
    <scope>NUCLEOTIDE SEQUENCE [LARGE SCALE GENOMIC DNA]</scope>
    <source>
        <strain evidence="3 4">A249</strain>
    </source>
</reference>
<dbReference type="EMBL" id="PJOS01000037">
    <property type="protein sequence ID" value="PKT71221.1"/>
    <property type="molecule type" value="Genomic_DNA"/>
</dbReference>
<proteinExistence type="predicted"/>